<dbReference type="EMBL" id="PJQY01000401">
    <property type="protein sequence ID" value="PQQ11349.1"/>
    <property type="molecule type" value="Genomic_DNA"/>
</dbReference>
<evidence type="ECO:0000313" key="2">
    <source>
        <dbReference type="Proteomes" id="UP000250321"/>
    </source>
</evidence>
<organism evidence="1 2">
    <name type="scientific">Prunus yedoensis var. nudiflora</name>
    <dbReference type="NCBI Taxonomy" id="2094558"/>
    <lineage>
        <taxon>Eukaryota</taxon>
        <taxon>Viridiplantae</taxon>
        <taxon>Streptophyta</taxon>
        <taxon>Embryophyta</taxon>
        <taxon>Tracheophyta</taxon>
        <taxon>Spermatophyta</taxon>
        <taxon>Magnoliopsida</taxon>
        <taxon>eudicotyledons</taxon>
        <taxon>Gunneridae</taxon>
        <taxon>Pentapetalae</taxon>
        <taxon>rosids</taxon>
        <taxon>fabids</taxon>
        <taxon>Rosales</taxon>
        <taxon>Rosaceae</taxon>
        <taxon>Amygdaloideae</taxon>
        <taxon>Amygdaleae</taxon>
        <taxon>Prunus</taxon>
    </lineage>
</organism>
<proteinExistence type="predicted"/>
<name>A0A314YY34_PRUYE</name>
<evidence type="ECO:0000313" key="1">
    <source>
        <dbReference type="EMBL" id="PQQ11349.1"/>
    </source>
</evidence>
<protein>
    <submittedName>
        <fullName evidence="1">Uncharacterized protein</fullName>
    </submittedName>
</protein>
<sequence length="85" mass="9153">MGIWVLRRRVEGGMQDALEAQRKRVENQEESAGNDGECECISGLVLLMAAVESGTVICATEGRGETIVIDSAINLVCNWCLVGLD</sequence>
<dbReference type="Proteomes" id="UP000250321">
    <property type="component" value="Unassembled WGS sequence"/>
</dbReference>
<comment type="caution">
    <text evidence="1">The sequence shown here is derived from an EMBL/GenBank/DDBJ whole genome shotgun (WGS) entry which is preliminary data.</text>
</comment>
<gene>
    <name evidence="1" type="ORF">Pyn_33312</name>
</gene>
<accession>A0A314YY34</accession>
<keyword evidence="2" id="KW-1185">Reference proteome</keyword>
<reference evidence="1 2" key="1">
    <citation type="submission" date="2018-02" db="EMBL/GenBank/DDBJ databases">
        <title>Draft genome of wild Prunus yedoensis var. nudiflora.</title>
        <authorList>
            <person name="Baek S."/>
            <person name="Kim J.-H."/>
            <person name="Choi K."/>
            <person name="Kim G.-B."/>
            <person name="Cho A."/>
            <person name="Jang H."/>
            <person name="Shin C.-H."/>
            <person name="Yu H.-J."/>
            <person name="Mun J.-H."/>
        </authorList>
    </citation>
    <scope>NUCLEOTIDE SEQUENCE [LARGE SCALE GENOMIC DNA]</scope>
    <source>
        <strain evidence="2">cv. Jeju island</strain>
        <tissue evidence="1">Leaf</tissue>
    </source>
</reference>
<dbReference type="AlphaFoldDB" id="A0A314YY34"/>